<dbReference type="Proteomes" id="UP001604277">
    <property type="component" value="Unassembled WGS sequence"/>
</dbReference>
<sequence>MDEWANIPSEGALSTQDNNNDNRRIVVFEAETRNRYCTICRMGTASGIAVYRGGFIAEDFNEYLRIGIHGVFVSMKLVDVNQEEAFNKMNQEVEKNGLLPDHENILGIKTSFVDKEKLCVVFPFMNMGSLRSIVASKFHEGLPEHCIVVALKETLTGLSIIHANGHVHKEMNAGHIFFNEKPEIKLGFSATIYEHESGSAQASSSSVMPSNSVCEWAAAPEVYYTQNHSKASDIWMIGITALELAYGCLRVPNRENFESMVKKISKKKRLPKKEQRVNPNRLKEKVHGFVKEMVPSCVVPVKYKERAFSKSFEKMVAKCLYWDAEKRPNAYELLQYEIFTTSKDIYFFHNVMKSS</sequence>
<comment type="similarity">
    <text evidence="1">Belongs to the protein kinase superfamily. STE Ser/Thr protein kinase family. STE20 subfamily.</text>
</comment>
<dbReference type="EMBL" id="JBFOLJ010000014">
    <property type="protein sequence ID" value="KAL2477763.1"/>
    <property type="molecule type" value="Genomic_DNA"/>
</dbReference>
<evidence type="ECO:0000256" key="1">
    <source>
        <dbReference type="ARBA" id="ARBA00008874"/>
    </source>
</evidence>
<dbReference type="Pfam" id="PF00069">
    <property type="entry name" value="Pkinase"/>
    <property type="match status" value="1"/>
</dbReference>
<dbReference type="Gene3D" id="1.10.510.10">
    <property type="entry name" value="Transferase(Phosphotransferase) domain 1"/>
    <property type="match status" value="1"/>
</dbReference>
<accession>A0ABD1QNP8</accession>
<evidence type="ECO:0000313" key="4">
    <source>
        <dbReference type="EMBL" id="KAL2477869.1"/>
    </source>
</evidence>
<dbReference type="InterPro" id="IPR011009">
    <property type="entry name" value="Kinase-like_dom_sf"/>
</dbReference>
<dbReference type="InterPro" id="IPR000719">
    <property type="entry name" value="Prot_kinase_dom"/>
</dbReference>
<protein>
    <submittedName>
        <fullName evidence="3">Serine/threonine-protein kinase BLUS1</fullName>
    </submittedName>
</protein>
<reference evidence="3" key="1">
    <citation type="submission" date="2024-07" db="EMBL/GenBank/DDBJ databases">
        <title>Two chromosome-level genome assemblies of Korean endemic species Abeliophyllum distichum and Forsythia ovata (Oleaceae).</title>
        <authorList>
            <person name="Mun J.H."/>
        </authorList>
    </citation>
    <scope>NUCLEOTIDE SEQUENCE</scope>
    <source>
        <strain evidence="3">KNKB202402200001</strain>
        <tissue evidence="3">Leaf</tissue>
    </source>
</reference>
<dbReference type="EMBL" id="JBFOLJ010000014">
    <property type="protein sequence ID" value="KAL2477869.1"/>
    <property type="molecule type" value="Genomic_DNA"/>
</dbReference>
<name>A0ABD1QNP8_9LAMI</name>
<gene>
    <name evidence="3" type="ORF">Fot_46777</name>
    <name evidence="4" type="ORF">Fot_46883</name>
</gene>
<keyword evidence="5" id="KW-1185">Reference proteome</keyword>
<dbReference type="SUPFAM" id="SSF56112">
    <property type="entry name" value="Protein kinase-like (PK-like)"/>
    <property type="match status" value="1"/>
</dbReference>
<organism evidence="3 5">
    <name type="scientific">Forsythia ovata</name>
    <dbReference type="NCBI Taxonomy" id="205694"/>
    <lineage>
        <taxon>Eukaryota</taxon>
        <taxon>Viridiplantae</taxon>
        <taxon>Streptophyta</taxon>
        <taxon>Embryophyta</taxon>
        <taxon>Tracheophyta</taxon>
        <taxon>Spermatophyta</taxon>
        <taxon>Magnoliopsida</taxon>
        <taxon>eudicotyledons</taxon>
        <taxon>Gunneridae</taxon>
        <taxon>Pentapetalae</taxon>
        <taxon>asterids</taxon>
        <taxon>lamiids</taxon>
        <taxon>Lamiales</taxon>
        <taxon>Oleaceae</taxon>
        <taxon>Forsythieae</taxon>
        <taxon>Forsythia</taxon>
    </lineage>
</organism>
<feature type="domain" description="Protein kinase" evidence="2">
    <location>
        <begin position="36"/>
        <end position="339"/>
    </location>
</feature>
<dbReference type="PANTHER" id="PTHR48014">
    <property type="entry name" value="SERINE/THREONINE-PROTEIN KINASE FRAY2"/>
    <property type="match status" value="1"/>
</dbReference>
<evidence type="ECO:0000259" key="2">
    <source>
        <dbReference type="PROSITE" id="PS50011"/>
    </source>
</evidence>
<dbReference type="PROSITE" id="PS50011">
    <property type="entry name" value="PROTEIN_KINASE_DOM"/>
    <property type="match status" value="1"/>
</dbReference>
<dbReference type="InterPro" id="IPR047173">
    <property type="entry name" value="STRAD_A/B-like"/>
</dbReference>
<keyword evidence="3" id="KW-0808">Transferase</keyword>
<dbReference type="PANTHER" id="PTHR48014:SF3">
    <property type="entry name" value="PROTEIN KINASE DOMAIN-CONTAINING PROTEIN"/>
    <property type="match status" value="1"/>
</dbReference>
<comment type="caution">
    <text evidence="3">The sequence shown here is derived from an EMBL/GenBank/DDBJ whole genome shotgun (WGS) entry which is preliminary data.</text>
</comment>
<evidence type="ECO:0000313" key="3">
    <source>
        <dbReference type="EMBL" id="KAL2477763.1"/>
    </source>
</evidence>
<dbReference type="GO" id="GO:0016301">
    <property type="term" value="F:kinase activity"/>
    <property type="evidence" value="ECO:0007669"/>
    <property type="project" value="UniProtKB-KW"/>
</dbReference>
<evidence type="ECO:0000313" key="5">
    <source>
        <dbReference type="Proteomes" id="UP001604277"/>
    </source>
</evidence>
<dbReference type="AlphaFoldDB" id="A0ABD1QNP8"/>
<proteinExistence type="inferred from homology"/>
<reference evidence="5" key="2">
    <citation type="submission" date="2024-07" db="EMBL/GenBank/DDBJ databases">
        <title>Two chromosome-level genome assemblies of Korean endemic species Abeliophyllum distichum and Forsythia ovata (Oleaceae).</title>
        <authorList>
            <person name="Jang H."/>
        </authorList>
    </citation>
    <scope>NUCLEOTIDE SEQUENCE [LARGE SCALE GENOMIC DNA]</scope>
</reference>
<keyword evidence="3" id="KW-0418">Kinase</keyword>